<dbReference type="AlphaFoldDB" id="A0A399D3Q4"/>
<evidence type="ECO:0000313" key="2">
    <source>
        <dbReference type="EMBL" id="RIH65292.1"/>
    </source>
</evidence>
<accession>A0A399D3Q4</accession>
<comment type="caution">
    <text evidence="2">The sequence shown here is derived from an EMBL/GenBank/DDBJ whole genome shotgun (WGS) entry which is preliminary data.</text>
</comment>
<reference evidence="2 3" key="1">
    <citation type="journal article" date="2015" name="Int. J. Syst. Evol. Microbiol.">
        <title>Mariniphaga sediminis sp. nov., isolated from coastal sediment.</title>
        <authorList>
            <person name="Wang F.Q."/>
            <person name="Shen Q.Y."/>
            <person name="Chen G.J."/>
            <person name="Du Z.J."/>
        </authorList>
    </citation>
    <scope>NUCLEOTIDE SEQUENCE [LARGE SCALE GENOMIC DNA]</scope>
    <source>
        <strain evidence="2 3">SY21</strain>
    </source>
</reference>
<dbReference type="SUPFAM" id="SSF50939">
    <property type="entry name" value="Sialidases"/>
    <property type="match status" value="1"/>
</dbReference>
<feature type="domain" description="Sialidase" evidence="1">
    <location>
        <begin position="207"/>
        <end position="387"/>
    </location>
</feature>
<dbReference type="EMBL" id="QWET01000006">
    <property type="protein sequence ID" value="RIH65292.1"/>
    <property type="molecule type" value="Genomic_DNA"/>
</dbReference>
<dbReference type="CDD" id="cd15482">
    <property type="entry name" value="Sialidase_non-viral"/>
    <property type="match status" value="1"/>
</dbReference>
<protein>
    <submittedName>
        <fullName evidence="2">Exo-alpha-sialidase</fullName>
    </submittedName>
</protein>
<keyword evidence="3" id="KW-1185">Reference proteome</keyword>
<dbReference type="PANTHER" id="PTHR43752:SF2">
    <property type="entry name" value="BNR_ASP-BOX REPEAT FAMILY PROTEIN"/>
    <property type="match status" value="1"/>
</dbReference>
<dbReference type="OrthoDB" id="7294637at2"/>
<dbReference type="RefSeq" id="WP_119349673.1">
    <property type="nucleotide sequence ID" value="NZ_QWET01000006.1"/>
</dbReference>
<dbReference type="InterPro" id="IPR011040">
    <property type="entry name" value="Sialidase"/>
</dbReference>
<name>A0A399D3Q4_9BACT</name>
<organism evidence="2 3">
    <name type="scientific">Mariniphaga sediminis</name>
    <dbReference type="NCBI Taxonomy" id="1628158"/>
    <lineage>
        <taxon>Bacteria</taxon>
        <taxon>Pseudomonadati</taxon>
        <taxon>Bacteroidota</taxon>
        <taxon>Bacteroidia</taxon>
        <taxon>Marinilabiliales</taxon>
        <taxon>Prolixibacteraceae</taxon>
        <taxon>Mariniphaga</taxon>
    </lineage>
</organism>
<dbReference type="Gene3D" id="2.120.10.10">
    <property type="match status" value="1"/>
</dbReference>
<evidence type="ECO:0000313" key="3">
    <source>
        <dbReference type="Proteomes" id="UP000266441"/>
    </source>
</evidence>
<sequence>MLIFRGNRAQFNKRILVGNYLQRDKFVCLCKHLYVFPVSVFILLIVSCQSVPKKATTVTVKDYRIFYDGQSRGFNTIWGSFILVENELIGVFTGGTYGDMTTGKRPFLIRSKDMGKTWSEPVLFGEELLVNPDEWEKEALRLTIFGPTRKGTLISTGDQFIEGEKGSGALKDPQWRAHTLNIGRKSKESPDWNYTRYSSGTFLGEQFVTGGMQLPDGRIIFTIWGAKNKGENWRCGVLTSDDDGITWKYSDVAYEGDENIRDRNEVVAGFNEQSLFLTDEGKLVSIIRGREKLGRLAESPKDTWFFRSESNDRGETWSDYELTNIAGTGAAAVGLTLPDGSLLHACRVPYSRELYDLPNPDLYGLHFARSFDEGRTWQSEYIIQKDPEGNQFNNYYNAMNGQFLKLTDNEWLYIFGQFDKENEVYRILSCKIVVS</sequence>
<dbReference type="Proteomes" id="UP000266441">
    <property type="component" value="Unassembled WGS sequence"/>
</dbReference>
<gene>
    <name evidence="2" type="ORF">D1164_09150</name>
</gene>
<evidence type="ECO:0000259" key="1">
    <source>
        <dbReference type="Pfam" id="PF13088"/>
    </source>
</evidence>
<dbReference type="Pfam" id="PF13088">
    <property type="entry name" value="BNR_2"/>
    <property type="match status" value="1"/>
</dbReference>
<dbReference type="PANTHER" id="PTHR43752">
    <property type="entry name" value="BNR/ASP-BOX REPEAT FAMILY PROTEIN"/>
    <property type="match status" value="1"/>
</dbReference>
<dbReference type="InterPro" id="IPR036278">
    <property type="entry name" value="Sialidase_sf"/>
</dbReference>
<proteinExistence type="predicted"/>